<evidence type="ECO:0000256" key="1">
    <source>
        <dbReference type="ARBA" id="ARBA00022857"/>
    </source>
</evidence>
<dbReference type="GO" id="GO:0016491">
    <property type="term" value="F:oxidoreductase activity"/>
    <property type="evidence" value="ECO:0007669"/>
    <property type="project" value="UniProtKB-KW"/>
</dbReference>
<gene>
    <name evidence="4" type="ORF">WOLCODRAFT_90172</name>
</gene>
<name>A0A2H3K3Z4_WOLCO</name>
<evidence type="ECO:0000256" key="2">
    <source>
        <dbReference type="ARBA" id="ARBA00023002"/>
    </source>
</evidence>
<sequence length="325" mass="35302">MSTTASQYTVAIIGATGNLGKDITNVFLTSYKASFAKIVVVARDPSSPAAKQFAEQGAEVRPVNPADAVGSLTRAFASVDVVVNTVSGSSSEYSDAIFQAALNVGAKVYFPSEFGSDHRLNDFPGWDDLGWNSKREHVRKARELAKGKVKIIALYTGLFQEGTFGVSLLGFDHTSLTYTFVGSADAKTAVTAKADIGRSLAELSLLALSPESAARVPDDVRIAGQNVSYRQTKEIVERVRVELRVEPRGEITLKSLDLTEERAKLREAQLKSPAPGPLGHIKILIGEGKMDFSENHNELVNPGQKNWKWKSVEEYIREVRGAPFS</sequence>
<dbReference type="InterPro" id="IPR051609">
    <property type="entry name" value="NmrA/Isoflavone_reductase-like"/>
</dbReference>
<dbReference type="Pfam" id="PF05368">
    <property type="entry name" value="NmrA"/>
    <property type="match status" value="1"/>
</dbReference>
<feature type="domain" description="NmrA-like" evidence="3">
    <location>
        <begin position="8"/>
        <end position="141"/>
    </location>
</feature>
<dbReference type="OMA" id="EDSIGPW"/>
<protein>
    <recommendedName>
        <fullName evidence="3">NmrA-like domain-containing protein</fullName>
    </recommendedName>
</protein>
<evidence type="ECO:0000313" key="4">
    <source>
        <dbReference type="EMBL" id="PCH43147.1"/>
    </source>
</evidence>
<dbReference type="Gene3D" id="3.40.50.720">
    <property type="entry name" value="NAD(P)-binding Rossmann-like Domain"/>
    <property type="match status" value="1"/>
</dbReference>
<dbReference type="STRING" id="742152.A0A2H3K3Z4"/>
<dbReference type="InterPro" id="IPR036291">
    <property type="entry name" value="NAD(P)-bd_dom_sf"/>
</dbReference>
<dbReference type="OrthoDB" id="5283654at2759"/>
<organism evidence="4 5">
    <name type="scientific">Wolfiporia cocos (strain MD-104)</name>
    <name type="common">Brown rot fungus</name>
    <dbReference type="NCBI Taxonomy" id="742152"/>
    <lineage>
        <taxon>Eukaryota</taxon>
        <taxon>Fungi</taxon>
        <taxon>Dikarya</taxon>
        <taxon>Basidiomycota</taxon>
        <taxon>Agaricomycotina</taxon>
        <taxon>Agaricomycetes</taxon>
        <taxon>Polyporales</taxon>
        <taxon>Phaeolaceae</taxon>
        <taxon>Wolfiporia</taxon>
    </lineage>
</organism>
<evidence type="ECO:0000259" key="3">
    <source>
        <dbReference type="Pfam" id="PF05368"/>
    </source>
</evidence>
<keyword evidence="2" id="KW-0560">Oxidoreductase</keyword>
<proteinExistence type="predicted"/>
<dbReference type="AlphaFoldDB" id="A0A2H3K3Z4"/>
<keyword evidence="1" id="KW-0521">NADP</keyword>
<accession>A0A2H3K3Z4</accession>
<dbReference type="Proteomes" id="UP000218811">
    <property type="component" value="Unassembled WGS sequence"/>
</dbReference>
<dbReference type="PANTHER" id="PTHR47706:SF9">
    <property type="entry name" value="NMRA-LIKE DOMAIN-CONTAINING PROTEIN-RELATED"/>
    <property type="match status" value="1"/>
</dbReference>
<dbReference type="EMBL" id="KB468135">
    <property type="protein sequence ID" value="PCH43147.1"/>
    <property type="molecule type" value="Genomic_DNA"/>
</dbReference>
<evidence type="ECO:0000313" key="5">
    <source>
        <dbReference type="Proteomes" id="UP000218811"/>
    </source>
</evidence>
<dbReference type="PANTHER" id="PTHR47706">
    <property type="entry name" value="NMRA-LIKE FAMILY PROTEIN"/>
    <property type="match status" value="1"/>
</dbReference>
<dbReference type="InterPro" id="IPR008030">
    <property type="entry name" value="NmrA-like"/>
</dbReference>
<reference evidence="4" key="1">
    <citation type="journal article" date="2012" name="Science">
        <title>The Paleozoic origin of enzymatic lignin decomposition reconstructed from 31 fungal genomes.</title>
        <authorList>
            <person name="Floudas D."/>
            <person name="Binder M."/>
            <person name="Riley R."/>
            <person name="Barry K."/>
            <person name="Blanchette R.A."/>
            <person name="Henrissat B."/>
            <person name="Martinez A.T."/>
            <person name="Otillar R."/>
            <person name="Spatafora J.W."/>
            <person name="Yadav J.S."/>
            <person name="Aerts A."/>
            <person name="Benoit I."/>
            <person name="Boyd A."/>
            <person name="Carlson A."/>
            <person name="Copeland A."/>
            <person name="Coutinho P.M."/>
            <person name="de Vries R.P."/>
            <person name="Ferreira P."/>
            <person name="Findley K."/>
            <person name="Foster B."/>
            <person name="Gaskell J."/>
            <person name="Glotzer D."/>
            <person name="Gorecki P."/>
            <person name="Heitman J."/>
            <person name="Hesse C."/>
            <person name="Hori C."/>
            <person name="Igarashi K."/>
            <person name="Jurgens J.A."/>
            <person name="Kallen N."/>
            <person name="Kersten P."/>
            <person name="Kohler A."/>
            <person name="Kuees U."/>
            <person name="Kumar T.K.A."/>
            <person name="Kuo A."/>
            <person name="LaButti K."/>
            <person name="Larrondo L.F."/>
            <person name="Lindquist E."/>
            <person name="Ling A."/>
            <person name="Lombard V."/>
            <person name="Lucas S."/>
            <person name="Lundell T."/>
            <person name="Martin R."/>
            <person name="McLaughlin D.J."/>
            <person name="Morgenstern I."/>
            <person name="Morin E."/>
            <person name="Murat C."/>
            <person name="Nagy L.G."/>
            <person name="Nolan M."/>
            <person name="Ohm R.A."/>
            <person name="Patyshakuliyeva A."/>
            <person name="Rokas A."/>
            <person name="Ruiz-Duenas F.J."/>
            <person name="Sabat G."/>
            <person name="Salamov A."/>
            <person name="Samejima M."/>
            <person name="Schmutz J."/>
            <person name="Slot J.C."/>
            <person name="St John F."/>
            <person name="Stenlid J."/>
            <person name="Sun H."/>
            <person name="Sun S."/>
            <person name="Syed K."/>
            <person name="Tsang A."/>
            <person name="Wiebenga A."/>
            <person name="Young D."/>
            <person name="Pisabarro A."/>
            <person name="Eastwood D.C."/>
            <person name="Martin F."/>
            <person name="Cullen D."/>
            <person name="Grigoriev I.V."/>
            <person name="Hibbett D.S."/>
        </authorList>
    </citation>
    <scope>NUCLEOTIDE SEQUENCE [LARGE SCALE GENOMIC DNA]</scope>
    <source>
        <strain evidence="4">MD-104</strain>
    </source>
</reference>
<dbReference type="SUPFAM" id="SSF51735">
    <property type="entry name" value="NAD(P)-binding Rossmann-fold domains"/>
    <property type="match status" value="1"/>
</dbReference>
<keyword evidence="5" id="KW-1185">Reference proteome</keyword>
<dbReference type="Gene3D" id="3.90.25.10">
    <property type="entry name" value="UDP-galactose 4-epimerase, domain 1"/>
    <property type="match status" value="1"/>
</dbReference>